<sequence length="76" mass="8252">MDNDSNDATTSTTPVSRGQQRSAVFTSVLSSGPASSLATTSVRATASNSRQVRQNWWGYIVENFRSISRTSKVLLI</sequence>
<gene>
    <name evidence="2" type="ORF">RhiirA5_351835</name>
</gene>
<proteinExistence type="predicted"/>
<evidence type="ECO:0000256" key="1">
    <source>
        <dbReference type="SAM" id="MobiDB-lite"/>
    </source>
</evidence>
<evidence type="ECO:0000313" key="3">
    <source>
        <dbReference type="Proteomes" id="UP000232722"/>
    </source>
</evidence>
<dbReference type="AlphaFoldDB" id="A0A2N0Q2I6"/>
<dbReference type="VEuPathDB" id="FungiDB:FUN_000533"/>
<comment type="caution">
    <text evidence="2">The sequence shown here is derived from an EMBL/GenBank/DDBJ whole genome shotgun (WGS) entry which is preliminary data.</text>
</comment>
<feature type="non-terminal residue" evidence="2">
    <location>
        <position position="76"/>
    </location>
</feature>
<reference evidence="2 3" key="2">
    <citation type="submission" date="2017-09" db="EMBL/GenBank/DDBJ databases">
        <title>Extensive intraspecific genome diversity in a model arbuscular mycorrhizal fungus.</title>
        <authorList>
            <person name="Chen E.C."/>
            <person name="Morin E."/>
            <person name="Beaudet D."/>
            <person name="Noel J."/>
            <person name="Ndikumana S."/>
            <person name="Charron P."/>
            <person name="St-Onge C."/>
            <person name="Giorgi J."/>
            <person name="Grigoriev I.V."/>
            <person name="Roux C."/>
            <person name="Martin F.M."/>
            <person name="Corradi N."/>
        </authorList>
    </citation>
    <scope>NUCLEOTIDE SEQUENCE [LARGE SCALE GENOMIC DNA]</scope>
    <source>
        <strain evidence="2 3">A5</strain>
    </source>
</reference>
<organism evidence="2 3">
    <name type="scientific">Rhizophagus irregularis</name>
    <dbReference type="NCBI Taxonomy" id="588596"/>
    <lineage>
        <taxon>Eukaryota</taxon>
        <taxon>Fungi</taxon>
        <taxon>Fungi incertae sedis</taxon>
        <taxon>Mucoromycota</taxon>
        <taxon>Glomeromycotina</taxon>
        <taxon>Glomeromycetes</taxon>
        <taxon>Glomerales</taxon>
        <taxon>Glomeraceae</taxon>
        <taxon>Rhizophagus</taxon>
    </lineage>
</organism>
<reference evidence="2 3" key="1">
    <citation type="submission" date="2016-04" db="EMBL/GenBank/DDBJ databases">
        <title>Genome analyses suggest a sexual origin of heterokaryosis in a supposedly ancient asexual fungus.</title>
        <authorList>
            <person name="Ropars J."/>
            <person name="Sedzielewska K."/>
            <person name="Noel J."/>
            <person name="Charron P."/>
            <person name="Farinelli L."/>
            <person name="Marton T."/>
            <person name="Kruger M."/>
            <person name="Pelin A."/>
            <person name="Brachmann A."/>
            <person name="Corradi N."/>
        </authorList>
    </citation>
    <scope>NUCLEOTIDE SEQUENCE [LARGE SCALE GENOMIC DNA]</scope>
    <source>
        <strain evidence="2 3">A5</strain>
    </source>
</reference>
<dbReference type="EMBL" id="LLXJ01000200">
    <property type="protein sequence ID" value="PKC13275.1"/>
    <property type="molecule type" value="Genomic_DNA"/>
</dbReference>
<evidence type="ECO:0000313" key="2">
    <source>
        <dbReference type="EMBL" id="PKC13275.1"/>
    </source>
</evidence>
<dbReference type="VEuPathDB" id="FungiDB:RhiirFUN_017927"/>
<dbReference type="VEuPathDB" id="FungiDB:RhiirA1_406311"/>
<feature type="region of interest" description="Disordered" evidence="1">
    <location>
        <begin position="1"/>
        <end position="50"/>
    </location>
</feature>
<protein>
    <submittedName>
        <fullName evidence="2">Uncharacterized protein</fullName>
    </submittedName>
</protein>
<dbReference type="Proteomes" id="UP000232722">
    <property type="component" value="Unassembled WGS sequence"/>
</dbReference>
<feature type="compositionally biased region" description="Low complexity" evidence="1">
    <location>
        <begin position="1"/>
        <end position="13"/>
    </location>
</feature>
<accession>A0A2N0Q2I6</accession>
<feature type="compositionally biased region" description="Polar residues" evidence="1">
    <location>
        <begin position="14"/>
        <end position="50"/>
    </location>
</feature>
<name>A0A2N0Q2I6_9GLOM</name>